<sequence length="208" mass="23119">MNVFVSVGSGLSTQQNQVVEALEDQLRRMGLTPHTVNRNDDFRASAPLDAVTEMMDSCAGVVVVALERFYFARGLERPGSDEQQELRSVRLPTPWNQIEAAMGHSRGLPVLVIIDKRVRKDGLLTMSNNWYVHEIDVETESFSTAQSIGILRDWHKKLEVRKPARVTNPATLTLRDLFVGLKPAQLWTLGGAIVVVLSAAFSVGRFFG</sequence>
<organism evidence="2 3">
    <name type="scientific">Frondihabitans peucedani</name>
    <dbReference type="NCBI Taxonomy" id="598626"/>
    <lineage>
        <taxon>Bacteria</taxon>
        <taxon>Bacillati</taxon>
        <taxon>Actinomycetota</taxon>
        <taxon>Actinomycetes</taxon>
        <taxon>Micrococcales</taxon>
        <taxon>Microbacteriaceae</taxon>
        <taxon>Frondihabitans</taxon>
    </lineage>
</organism>
<evidence type="ECO:0000313" key="2">
    <source>
        <dbReference type="EMBL" id="GAA4267756.1"/>
    </source>
</evidence>
<protein>
    <recommendedName>
        <fullName evidence="4">DUF4062 domain-containing protein</fullName>
    </recommendedName>
</protein>
<evidence type="ECO:0008006" key="4">
    <source>
        <dbReference type="Google" id="ProtNLM"/>
    </source>
</evidence>
<dbReference type="Proteomes" id="UP001501594">
    <property type="component" value="Unassembled WGS sequence"/>
</dbReference>
<keyword evidence="1" id="KW-0812">Transmembrane</keyword>
<dbReference type="EMBL" id="BAABAU010000006">
    <property type="protein sequence ID" value="GAA4267756.1"/>
    <property type="molecule type" value="Genomic_DNA"/>
</dbReference>
<comment type="caution">
    <text evidence="2">The sequence shown here is derived from an EMBL/GenBank/DDBJ whole genome shotgun (WGS) entry which is preliminary data.</text>
</comment>
<dbReference type="RefSeq" id="WP_344798359.1">
    <property type="nucleotide sequence ID" value="NZ_BAABAU010000006.1"/>
</dbReference>
<keyword evidence="1" id="KW-0472">Membrane</keyword>
<accession>A0ABP8E6C8</accession>
<feature type="transmembrane region" description="Helical" evidence="1">
    <location>
        <begin position="186"/>
        <end position="207"/>
    </location>
</feature>
<evidence type="ECO:0000256" key="1">
    <source>
        <dbReference type="SAM" id="Phobius"/>
    </source>
</evidence>
<keyword evidence="1" id="KW-1133">Transmembrane helix</keyword>
<gene>
    <name evidence="2" type="ORF">GCM10022256_33680</name>
</gene>
<proteinExistence type="predicted"/>
<name>A0ABP8E6C8_9MICO</name>
<keyword evidence="3" id="KW-1185">Reference proteome</keyword>
<evidence type="ECO:0000313" key="3">
    <source>
        <dbReference type="Proteomes" id="UP001501594"/>
    </source>
</evidence>
<reference evidence="3" key="1">
    <citation type="journal article" date="2019" name="Int. J. Syst. Evol. Microbiol.">
        <title>The Global Catalogue of Microorganisms (GCM) 10K type strain sequencing project: providing services to taxonomists for standard genome sequencing and annotation.</title>
        <authorList>
            <consortium name="The Broad Institute Genomics Platform"/>
            <consortium name="The Broad Institute Genome Sequencing Center for Infectious Disease"/>
            <person name="Wu L."/>
            <person name="Ma J."/>
        </authorList>
    </citation>
    <scope>NUCLEOTIDE SEQUENCE [LARGE SCALE GENOMIC DNA]</scope>
    <source>
        <strain evidence="3">JCM 17442</strain>
    </source>
</reference>